<evidence type="ECO:0000256" key="1">
    <source>
        <dbReference type="ARBA" id="ARBA00023015"/>
    </source>
</evidence>
<dbReference type="PANTHER" id="PTHR47431:SF5">
    <property type="entry name" value="ZN(II)2CYS6 TRANSCRIPTION FACTOR (EUROFUNG)"/>
    <property type="match status" value="1"/>
</dbReference>
<evidence type="ECO:0000256" key="3">
    <source>
        <dbReference type="ARBA" id="ARBA00023163"/>
    </source>
</evidence>
<dbReference type="CDD" id="cd12148">
    <property type="entry name" value="fungal_TF_MHR"/>
    <property type="match status" value="1"/>
</dbReference>
<dbReference type="PROSITE" id="PS50048">
    <property type="entry name" value="ZN2_CY6_FUNGAL_2"/>
    <property type="match status" value="1"/>
</dbReference>
<feature type="region of interest" description="Disordered" evidence="5">
    <location>
        <begin position="40"/>
        <end position="75"/>
    </location>
</feature>
<dbReference type="EMBL" id="ML732151">
    <property type="protein sequence ID" value="KAB8079285.1"/>
    <property type="molecule type" value="Genomic_DNA"/>
</dbReference>
<evidence type="ECO:0000259" key="6">
    <source>
        <dbReference type="PROSITE" id="PS50048"/>
    </source>
</evidence>
<keyword evidence="1" id="KW-0805">Transcription regulation</keyword>
<gene>
    <name evidence="7" type="ORF">BDV29DRAFT_81456</name>
</gene>
<dbReference type="OrthoDB" id="2123952at2759"/>
<dbReference type="Pfam" id="PF00172">
    <property type="entry name" value="Zn_clus"/>
    <property type="match status" value="1"/>
</dbReference>
<dbReference type="SUPFAM" id="SSF57701">
    <property type="entry name" value="Zn2/Cys6 DNA-binding domain"/>
    <property type="match status" value="1"/>
</dbReference>
<dbReference type="GO" id="GO:0003677">
    <property type="term" value="F:DNA binding"/>
    <property type="evidence" value="ECO:0007669"/>
    <property type="project" value="UniProtKB-KW"/>
</dbReference>
<name>A0A5N5XGF7_9EURO</name>
<dbReference type="AlphaFoldDB" id="A0A5N5XGF7"/>
<feature type="domain" description="Zn(2)-C6 fungal-type" evidence="6">
    <location>
        <begin position="12"/>
        <end position="41"/>
    </location>
</feature>
<keyword evidence="8" id="KW-1185">Reference proteome</keyword>
<evidence type="ECO:0000256" key="2">
    <source>
        <dbReference type="ARBA" id="ARBA00023125"/>
    </source>
</evidence>
<dbReference type="Proteomes" id="UP000326565">
    <property type="component" value="Unassembled WGS sequence"/>
</dbReference>
<dbReference type="InterPro" id="IPR001138">
    <property type="entry name" value="Zn2Cys6_DnaBD"/>
</dbReference>
<protein>
    <recommendedName>
        <fullName evidence="6">Zn(2)-C6 fungal-type domain-containing protein</fullName>
    </recommendedName>
</protein>
<evidence type="ECO:0000256" key="5">
    <source>
        <dbReference type="SAM" id="MobiDB-lite"/>
    </source>
</evidence>
<evidence type="ECO:0000256" key="4">
    <source>
        <dbReference type="ARBA" id="ARBA00023242"/>
    </source>
</evidence>
<sequence length="665" mass="73496">MPRVLNHPVKAACLACRASKTRCDGQQPCKPCSERSRGCFYRPSRRGGPRRSTKNDKEIQRMSVPRSSISSSHASISGTAVDTLEHLHASRPRELVPVQETDPSFRHIIGLLTPFSGEQNLSVDPGLLWDPEDTRQPSEIESPLLRTYASEEDIANAYYIYIHPYLSLLPPPVAPQYEDRPRIFQPPPAEAGTVDRSCLPYWPTTSLGLALSAILSLIPHPQDPEPSGECHVWLRRSYARLFAQAALSSAEKEIDDILIHSNPTSRSTMDHGHIHPDVPFLLHPILALVSLSIYEYCQCGNVSRMRTRANQAVTTAMDLTLHNLDSTAPEASRRAWWSAVSILYHTSVVQISSPIVTAKDPRITTPYPAFGTAINGPESWLLLLRAQEAYLSVSDALGSLGLVNKAPTQYTDLRDQIRQLDSHILSLAIECEFFMGLTPDNNAEGLAAQGMGLIAYLLAHSARLRLHRFRAFKDIPLFAEKHCDLTAINDKAPYPEASPNFESVFPFTEQQSSITCLKSALAVARAFRNLPRPQPYGPAGGSGKPNPPTPETLAHSPSIPASVISVKFSGALPYFKCTAMQACYSLAMLLHRIRAAMTSDRLSVCYPLMNNPEPATEVQDARRLMEELRHGIECLKHSMEMDMGYEGIAAMCRGLNAVYLSIFPS</sequence>
<evidence type="ECO:0000313" key="8">
    <source>
        <dbReference type="Proteomes" id="UP000326565"/>
    </source>
</evidence>
<feature type="region of interest" description="Disordered" evidence="5">
    <location>
        <begin position="534"/>
        <end position="556"/>
    </location>
</feature>
<evidence type="ECO:0000313" key="7">
    <source>
        <dbReference type="EMBL" id="KAB8079285.1"/>
    </source>
</evidence>
<dbReference type="GO" id="GO:0008270">
    <property type="term" value="F:zinc ion binding"/>
    <property type="evidence" value="ECO:0007669"/>
    <property type="project" value="InterPro"/>
</dbReference>
<keyword evidence="3" id="KW-0804">Transcription</keyword>
<dbReference type="PROSITE" id="PS00463">
    <property type="entry name" value="ZN2_CY6_FUNGAL_1"/>
    <property type="match status" value="1"/>
</dbReference>
<organism evidence="7 8">
    <name type="scientific">Aspergillus leporis</name>
    <dbReference type="NCBI Taxonomy" id="41062"/>
    <lineage>
        <taxon>Eukaryota</taxon>
        <taxon>Fungi</taxon>
        <taxon>Dikarya</taxon>
        <taxon>Ascomycota</taxon>
        <taxon>Pezizomycotina</taxon>
        <taxon>Eurotiomycetes</taxon>
        <taxon>Eurotiomycetidae</taxon>
        <taxon>Eurotiales</taxon>
        <taxon>Aspergillaceae</taxon>
        <taxon>Aspergillus</taxon>
        <taxon>Aspergillus subgen. Circumdati</taxon>
    </lineage>
</organism>
<feature type="compositionally biased region" description="Basic residues" evidence="5">
    <location>
        <begin position="43"/>
        <end position="52"/>
    </location>
</feature>
<dbReference type="GO" id="GO:0009893">
    <property type="term" value="P:positive regulation of metabolic process"/>
    <property type="evidence" value="ECO:0007669"/>
    <property type="project" value="UniProtKB-ARBA"/>
</dbReference>
<dbReference type="InterPro" id="IPR036864">
    <property type="entry name" value="Zn2-C6_fun-type_DNA-bd_sf"/>
</dbReference>
<dbReference type="SMART" id="SM00066">
    <property type="entry name" value="GAL4"/>
    <property type="match status" value="1"/>
</dbReference>
<accession>A0A5N5XGF7</accession>
<dbReference type="CDD" id="cd00067">
    <property type="entry name" value="GAL4"/>
    <property type="match status" value="1"/>
</dbReference>
<dbReference type="PANTHER" id="PTHR47431">
    <property type="entry name" value="ZN(II)2CYS6 TRANSCRIPTION FACTOR (EUROFUNG)-RELATED"/>
    <property type="match status" value="1"/>
</dbReference>
<dbReference type="GO" id="GO:0000981">
    <property type="term" value="F:DNA-binding transcription factor activity, RNA polymerase II-specific"/>
    <property type="evidence" value="ECO:0007669"/>
    <property type="project" value="InterPro"/>
</dbReference>
<reference evidence="7 8" key="1">
    <citation type="submission" date="2019-04" db="EMBL/GenBank/DDBJ databases">
        <title>Friends and foes A comparative genomics study of 23 Aspergillus species from section Flavi.</title>
        <authorList>
            <consortium name="DOE Joint Genome Institute"/>
            <person name="Kjaerbolling I."/>
            <person name="Vesth T."/>
            <person name="Frisvad J.C."/>
            <person name="Nybo J.L."/>
            <person name="Theobald S."/>
            <person name="Kildgaard S."/>
            <person name="Isbrandt T."/>
            <person name="Kuo A."/>
            <person name="Sato A."/>
            <person name="Lyhne E.K."/>
            <person name="Kogle M.E."/>
            <person name="Wiebenga A."/>
            <person name="Kun R.S."/>
            <person name="Lubbers R.J."/>
            <person name="Makela M.R."/>
            <person name="Barry K."/>
            <person name="Chovatia M."/>
            <person name="Clum A."/>
            <person name="Daum C."/>
            <person name="Haridas S."/>
            <person name="He G."/>
            <person name="LaButti K."/>
            <person name="Lipzen A."/>
            <person name="Mondo S."/>
            <person name="Riley R."/>
            <person name="Salamov A."/>
            <person name="Simmons B.A."/>
            <person name="Magnuson J.K."/>
            <person name="Henrissat B."/>
            <person name="Mortensen U.H."/>
            <person name="Larsen T.O."/>
            <person name="Devries R.P."/>
            <person name="Grigoriev I.V."/>
            <person name="Machida M."/>
            <person name="Baker S.E."/>
            <person name="Andersen M.R."/>
        </authorList>
    </citation>
    <scope>NUCLEOTIDE SEQUENCE [LARGE SCALE GENOMIC DNA]</scope>
    <source>
        <strain evidence="7 8">CBS 151.66</strain>
    </source>
</reference>
<proteinExistence type="predicted"/>
<keyword evidence="4" id="KW-0539">Nucleus</keyword>
<dbReference type="Gene3D" id="4.10.240.10">
    <property type="entry name" value="Zn(2)-C6 fungal-type DNA-binding domain"/>
    <property type="match status" value="1"/>
</dbReference>
<keyword evidence="2" id="KW-0238">DNA-binding</keyword>